<evidence type="ECO:0000313" key="1">
    <source>
        <dbReference type="EMBL" id="APH71129.1"/>
    </source>
</evidence>
<dbReference type="KEGG" id="meso:BSQ44_06915"/>
<keyword evidence="2" id="KW-1185">Reference proteome</keyword>
<dbReference type="RefSeq" id="WP_072602534.1">
    <property type="nucleotide sequence ID" value="NZ_CP018171.1"/>
</dbReference>
<name>A0A1L3SNZ4_9HYPH</name>
<accession>A0A1L3SNZ4</accession>
<dbReference type="Proteomes" id="UP000182840">
    <property type="component" value="Chromosome"/>
</dbReference>
<reference evidence="2" key="1">
    <citation type="submission" date="2016-11" db="EMBL/GenBank/DDBJ databases">
        <title>Mesorhizobium oceanicum sp. nov., isolated from deep seawater in South China Sea.</title>
        <authorList>
            <person name="Fu G.-Y."/>
        </authorList>
    </citation>
    <scope>NUCLEOTIDE SEQUENCE [LARGE SCALE GENOMIC DNA]</scope>
    <source>
        <strain evidence="2">B7</strain>
    </source>
</reference>
<dbReference type="STRING" id="1670800.BSQ44_06915"/>
<protein>
    <submittedName>
        <fullName evidence="1">Uncharacterized protein</fullName>
    </submittedName>
</protein>
<evidence type="ECO:0000313" key="2">
    <source>
        <dbReference type="Proteomes" id="UP000182840"/>
    </source>
</evidence>
<dbReference type="EMBL" id="CP018171">
    <property type="protein sequence ID" value="APH71129.1"/>
    <property type="molecule type" value="Genomic_DNA"/>
</dbReference>
<gene>
    <name evidence="1" type="ORF">BSQ44_06915</name>
</gene>
<sequence>MTITVKLEPNEHFRIAERDAKAFQVTGVGFIQFAKMGTIAAKAAATDNDVQKNLFRERLKRQVAVEMADGSTAWLTDETIPLLPIKAALRLKQALNDVSEEQPGGTPKISIDGDGISKAVMMTLGTPLSAGDGKHITDLEFIAETLADLEDAVIADNKIDQAIAIMNIAKPASGDVNLLRLPSWALDQITMTDGLFIMTRIAPRFLEVSPAS</sequence>
<organism evidence="1 2">
    <name type="scientific">Aquibium oceanicum</name>
    <dbReference type="NCBI Taxonomy" id="1670800"/>
    <lineage>
        <taxon>Bacteria</taxon>
        <taxon>Pseudomonadati</taxon>
        <taxon>Pseudomonadota</taxon>
        <taxon>Alphaproteobacteria</taxon>
        <taxon>Hyphomicrobiales</taxon>
        <taxon>Phyllobacteriaceae</taxon>
        <taxon>Aquibium</taxon>
    </lineage>
</organism>
<dbReference type="AlphaFoldDB" id="A0A1L3SNZ4"/>
<proteinExistence type="predicted"/>